<dbReference type="Pfam" id="PF07676">
    <property type="entry name" value="PD40"/>
    <property type="match status" value="2"/>
</dbReference>
<dbReference type="Proteomes" id="UP000008721">
    <property type="component" value="Chromosome"/>
</dbReference>
<dbReference type="InterPro" id="IPR011042">
    <property type="entry name" value="6-blade_b-propeller_TolB-like"/>
</dbReference>
<keyword evidence="3" id="KW-1185">Reference proteome</keyword>
<dbReference type="Gene3D" id="2.120.10.30">
    <property type="entry name" value="TolB, C-terminal domain"/>
    <property type="match status" value="2"/>
</dbReference>
<evidence type="ECO:0000313" key="2">
    <source>
        <dbReference type="EMBL" id="ADR34437.1"/>
    </source>
</evidence>
<evidence type="ECO:0000259" key="1">
    <source>
        <dbReference type="Pfam" id="PF13946"/>
    </source>
</evidence>
<dbReference type="AlphaFoldDB" id="E4U1A0"/>
<dbReference type="Pfam" id="PF13946">
    <property type="entry name" value="DUF4214"/>
    <property type="match status" value="1"/>
</dbReference>
<dbReference type="HOGENOM" id="CLU_468444_0_0_7"/>
<dbReference type="SUPFAM" id="SSF82171">
    <property type="entry name" value="DPP6 N-terminal domain-like"/>
    <property type="match status" value="1"/>
</dbReference>
<dbReference type="RefSeq" id="WP_013460634.1">
    <property type="nucleotide sequence ID" value="NC_014762.1"/>
</dbReference>
<accession>E4U1A0</accession>
<dbReference type="STRING" id="709032.Sulku_1776"/>
<sequence length="582" mass="61074">MASLNDVTKLYVATFNRAPDSAGLDYWVYSSGLTLEQIAQSFFDQSETQSAYPAGTSNSTFVNTIYNNLFNRDAEPAGLQYWVGELDAGRVSRDTAILAFIGGALGDDATILTNKQTVGLSFYNNNLNDTTLARSVMSGIDATTASVTSALNMISQNSGNGNATDISLVSITADGTIGDSSSLSSSISSDGRYITFESYATNLINGDTNAKEDIFLKDTQTGTVSLISSSSSGTIGNDASVSPVISADGRYVVFESYSSNLISGAGGISDVFLKDTQTGITTLISQSIYGYGGNDDSYNTAISSDGRYVVFRSDASNLVNGDTNGYGDIFLRDTQTGITSLVSSSSSSEIGNRASWYPDISADGNFVVFESASSNIVAGDVPQIFDGIELWFSDIFLKNTITGAATLISSNSSGAFGNSDSFNASISSNGRYVVFDSTATNLVSGDTNSQSDIFLKDTQTGITTLISCTAAGEQGNNGSYSPSISADGRFVVFYTSATNFVSGDTNDNGDVFLKDTQTGALELISKSSSGEIGNNRSIYPFISADGSYITFSSEASNLVSNDTNGSFDVFIVGNPLYVDTLV</sequence>
<dbReference type="InterPro" id="IPR011659">
    <property type="entry name" value="WD40"/>
</dbReference>
<evidence type="ECO:0000313" key="3">
    <source>
        <dbReference type="Proteomes" id="UP000008721"/>
    </source>
</evidence>
<dbReference type="InterPro" id="IPR025282">
    <property type="entry name" value="DUF4214"/>
</dbReference>
<dbReference type="KEGG" id="sku:Sulku_1776"/>
<dbReference type="eggNOG" id="COG0823">
    <property type="taxonomic scope" value="Bacteria"/>
</dbReference>
<dbReference type="EMBL" id="CP002355">
    <property type="protein sequence ID" value="ADR34437.1"/>
    <property type="molecule type" value="Genomic_DNA"/>
</dbReference>
<name>E4U1A0_SULKY</name>
<proteinExistence type="predicted"/>
<gene>
    <name evidence="2" type="ordered locus">Sulku_1776</name>
</gene>
<protein>
    <recommendedName>
        <fullName evidence="1">DUF4214 domain-containing protein</fullName>
    </recommendedName>
</protein>
<reference evidence="2 3" key="1">
    <citation type="journal article" date="2012" name="Stand. Genomic Sci.">
        <title>Complete genome sequence of the sulfur compounds oxidizing chemolithoautotroph Sulfuricurvum kujiense type strain (YK-1(T)).</title>
        <authorList>
            <person name="Han C."/>
            <person name="Kotsyurbenko O."/>
            <person name="Chertkov O."/>
            <person name="Held B."/>
            <person name="Lapidus A."/>
            <person name="Nolan M."/>
            <person name="Lucas S."/>
            <person name="Hammon N."/>
            <person name="Deshpande S."/>
            <person name="Cheng J.F."/>
            <person name="Tapia R."/>
            <person name="Goodwin L.A."/>
            <person name="Pitluck S."/>
            <person name="Liolios K."/>
            <person name="Pagani I."/>
            <person name="Ivanova N."/>
            <person name="Mavromatis K."/>
            <person name="Mikhailova N."/>
            <person name="Pati A."/>
            <person name="Chen A."/>
            <person name="Palaniappan K."/>
            <person name="Land M."/>
            <person name="Hauser L."/>
            <person name="Chang Y.J."/>
            <person name="Jeffries C.D."/>
            <person name="Brambilla E.M."/>
            <person name="Rohde M."/>
            <person name="Spring S."/>
            <person name="Sikorski J."/>
            <person name="Goker M."/>
            <person name="Woyke T."/>
            <person name="Bristow J."/>
            <person name="Eisen J.A."/>
            <person name="Markowitz V."/>
            <person name="Hugenholtz P."/>
            <person name="Kyrpides N.C."/>
            <person name="Klenk H.P."/>
            <person name="Detter J.C."/>
        </authorList>
    </citation>
    <scope>NUCLEOTIDE SEQUENCE [LARGE SCALE GENOMIC DNA]</scope>
    <source>
        <strain evidence="3">ATCC BAA-921 / DSM 16994 / JCM 11577 / YK-1</strain>
    </source>
</reference>
<organism evidence="2 3">
    <name type="scientific">Sulfuricurvum kujiense (strain ATCC BAA-921 / DSM 16994 / JCM 11577 / YK-1)</name>
    <dbReference type="NCBI Taxonomy" id="709032"/>
    <lineage>
        <taxon>Bacteria</taxon>
        <taxon>Pseudomonadati</taxon>
        <taxon>Campylobacterota</taxon>
        <taxon>Epsilonproteobacteria</taxon>
        <taxon>Campylobacterales</taxon>
        <taxon>Sulfurimonadaceae</taxon>
        <taxon>Sulfuricurvum</taxon>
    </lineage>
</organism>
<dbReference type="OrthoDB" id="5360696at2"/>
<feature type="domain" description="DUF4214" evidence="1">
    <location>
        <begin position="39"/>
        <end position="101"/>
    </location>
</feature>